<evidence type="ECO:0000313" key="1">
    <source>
        <dbReference type="EMBL" id="SNY83902.1"/>
    </source>
</evidence>
<protein>
    <recommendedName>
        <fullName evidence="3">Minor tail protein</fullName>
    </recommendedName>
</protein>
<accession>A0A285LGC0</accession>
<gene>
    <name evidence="1" type="ORF">SAMN04244553_3576</name>
</gene>
<dbReference type="EMBL" id="OBEG01000003">
    <property type="protein sequence ID" value="SNY83902.1"/>
    <property type="molecule type" value="Genomic_DNA"/>
</dbReference>
<reference evidence="2" key="1">
    <citation type="submission" date="2017-09" db="EMBL/GenBank/DDBJ databases">
        <authorList>
            <person name="Varghese N."/>
            <person name="Submissions S."/>
        </authorList>
    </citation>
    <scope>NUCLEOTIDE SEQUENCE [LARGE SCALE GENOMIC DNA]</scope>
    <source>
        <strain evidence="2">DSM 45537</strain>
    </source>
</reference>
<sequence>MADLPPLKYGKVVGRFLANVADGPDIGTTPEFPPLTGTLTFAAEAPKVLVANGVPDPATYVQLSKHYECSLDEFGYITWRGSRGVRLVAANADTNPSEWTWRVSFELYYEGERVPLDAFSFTVPEYIEGPDPEDPDTGSVGLVDLTLVSPVPASPGNAVVRGERGEGLQIDRQVATYGDLPATPPEGDGAQYVVVADRLLYVYRTGDGWMPNGQGVVIRGPQGDEGPIGDTGPANSLSIGTVTTGAPGSAASASITGTPPSQVLSMTIPRGDVGPAGSPPDATTTSKGIVQLAGVLAGTAAAPAFNAAAFGTTSSTACVGNDARLSDARTPTAAGQVYDVAFVAQTGTRTTGAGNVLPQGHKLDRPVRFNRVIYRGNTADASGSLVVELRKNGSQISGTNLTIAAADQTAGGANATASGTWDFAEGDILSVHVASVGSTPGTYLVANIKGVTL</sequence>
<name>A0A285LGC0_9NOCA</name>
<proteinExistence type="predicted"/>
<evidence type="ECO:0008006" key="3">
    <source>
        <dbReference type="Google" id="ProtNLM"/>
    </source>
</evidence>
<organism evidence="1 2">
    <name type="scientific">Nocardia amikacinitolerans</name>
    <dbReference type="NCBI Taxonomy" id="756689"/>
    <lineage>
        <taxon>Bacteria</taxon>
        <taxon>Bacillati</taxon>
        <taxon>Actinomycetota</taxon>
        <taxon>Actinomycetes</taxon>
        <taxon>Mycobacteriales</taxon>
        <taxon>Nocardiaceae</taxon>
        <taxon>Nocardia</taxon>
    </lineage>
</organism>
<dbReference type="AlphaFoldDB" id="A0A285LGC0"/>
<evidence type="ECO:0000313" key="2">
    <source>
        <dbReference type="Proteomes" id="UP000219565"/>
    </source>
</evidence>
<dbReference type="Proteomes" id="UP000219565">
    <property type="component" value="Unassembled WGS sequence"/>
</dbReference>
<keyword evidence="2" id="KW-1185">Reference proteome</keyword>